<dbReference type="SUPFAM" id="SSF56112">
    <property type="entry name" value="Protein kinase-like (PK-like)"/>
    <property type="match status" value="1"/>
</dbReference>
<keyword evidence="14" id="KW-1185">Reference proteome</keyword>
<dbReference type="PANTHER" id="PTHR48012">
    <property type="entry name" value="STERILE20-LIKE KINASE, ISOFORM B-RELATED"/>
    <property type="match status" value="1"/>
</dbReference>
<keyword evidence="7 10" id="KW-0067">ATP-binding</keyword>
<keyword evidence="4" id="KW-0808">Transferase</keyword>
<evidence type="ECO:0000256" key="9">
    <source>
        <dbReference type="ARBA" id="ARBA00048679"/>
    </source>
</evidence>
<feature type="compositionally biased region" description="Basic and acidic residues" evidence="11">
    <location>
        <begin position="338"/>
        <end position="357"/>
    </location>
</feature>
<evidence type="ECO:0000256" key="5">
    <source>
        <dbReference type="ARBA" id="ARBA00022741"/>
    </source>
</evidence>
<evidence type="ECO:0000256" key="3">
    <source>
        <dbReference type="ARBA" id="ARBA00022527"/>
    </source>
</evidence>
<evidence type="ECO:0000313" key="14">
    <source>
        <dbReference type="Proteomes" id="UP001149090"/>
    </source>
</evidence>
<comment type="catalytic activity">
    <reaction evidence="8">
        <text>L-threonyl-[protein] + ATP = O-phospho-L-threonyl-[protein] + ADP + H(+)</text>
        <dbReference type="Rhea" id="RHEA:46608"/>
        <dbReference type="Rhea" id="RHEA-COMP:11060"/>
        <dbReference type="Rhea" id="RHEA-COMP:11605"/>
        <dbReference type="ChEBI" id="CHEBI:15378"/>
        <dbReference type="ChEBI" id="CHEBI:30013"/>
        <dbReference type="ChEBI" id="CHEBI:30616"/>
        <dbReference type="ChEBI" id="CHEBI:61977"/>
        <dbReference type="ChEBI" id="CHEBI:456216"/>
        <dbReference type="EC" id="2.7.11.1"/>
    </reaction>
</comment>
<comment type="similarity">
    <text evidence="1">Belongs to the protein kinase superfamily. STE Ser/Thr protein kinase family. STE20 subfamily.</text>
</comment>
<gene>
    <name evidence="13" type="ORF">M0811_01240</name>
</gene>
<feature type="region of interest" description="Disordered" evidence="11">
    <location>
        <begin position="301"/>
        <end position="322"/>
    </location>
</feature>
<evidence type="ECO:0000256" key="6">
    <source>
        <dbReference type="ARBA" id="ARBA00022777"/>
    </source>
</evidence>
<dbReference type="InterPro" id="IPR017441">
    <property type="entry name" value="Protein_kinase_ATP_BS"/>
</dbReference>
<protein>
    <recommendedName>
        <fullName evidence="2">non-specific serine/threonine protein kinase</fullName>
        <ecNumber evidence="2">2.7.11.1</ecNumber>
    </recommendedName>
</protein>
<dbReference type="Pfam" id="PF00069">
    <property type="entry name" value="Pkinase"/>
    <property type="match status" value="1"/>
</dbReference>
<evidence type="ECO:0000256" key="2">
    <source>
        <dbReference type="ARBA" id="ARBA00012513"/>
    </source>
</evidence>
<feature type="domain" description="Protein kinase" evidence="12">
    <location>
        <begin position="18"/>
        <end position="269"/>
    </location>
</feature>
<dbReference type="PANTHER" id="PTHR48012:SF2">
    <property type="entry name" value="STERILE20-LIKE KINASE, ISOFORM B"/>
    <property type="match status" value="1"/>
</dbReference>
<organism evidence="13 14">
    <name type="scientific">Anaeramoeba ignava</name>
    <name type="common">Anaerobic marine amoeba</name>
    <dbReference type="NCBI Taxonomy" id="1746090"/>
    <lineage>
        <taxon>Eukaryota</taxon>
        <taxon>Metamonada</taxon>
        <taxon>Anaeramoebidae</taxon>
        <taxon>Anaeramoeba</taxon>
    </lineage>
</organism>
<evidence type="ECO:0000256" key="11">
    <source>
        <dbReference type="SAM" id="MobiDB-lite"/>
    </source>
</evidence>
<proteinExistence type="inferred from homology"/>
<keyword evidence="6 13" id="KW-0418">Kinase</keyword>
<evidence type="ECO:0000313" key="13">
    <source>
        <dbReference type="EMBL" id="KAJ5074609.1"/>
    </source>
</evidence>
<dbReference type="AlphaFoldDB" id="A0A9Q0RDD3"/>
<dbReference type="EC" id="2.7.11.1" evidence="2"/>
<dbReference type="SMART" id="SM00220">
    <property type="entry name" value="S_TKc"/>
    <property type="match status" value="1"/>
</dbReference>
<name>A0A9Q0RDD3_ANAIG</name>
<dbReference type="InterPro" id="IPR050629">
    <property type="entry name" value="STE20/SPS1-PAK"/>
</dbReference>
<dbReference type="FunFam" id="1.10.510.10:FF:000499">
    <property type="entry name" value="Serine/threonine-protein kinase KIC1"/>
    <property type="match status" value="1"/>
</dbReference>
<evidence type="ECO:0000256" key="7">
    <source>
        <dbReference type="ARBA" id="ARBA00022840"/>
    </source>
</evidence>
<dbReference type="EMBL" id="JAPDFW010000070">
    <property type="protein sequence ID" value="KAJ5074609.1"/>
    <property type="molecule type" value="Genomic_DNA"/>
</dbReference>
<dbReference type="PROSITE" id="PS50011">
    <property type="entry name" value="PROTEIN_KINASE_DOM"/>
    <property type="match status" value="1"/>
</dbReference>
<dbReference type="GO" id="GO:0004674">
    <property type="term" value="F:protein serine/threonine kinase activity"/>
    <property type="evidence" value="ECO:0007669"/>
    <property type="project" value="UniProtKB-KW"/>
</dbReference>
<feature type="compositionally biased region" description="Low complexity" evidence="11">
    <location>
        <begin position="313"/>
        <end position="322"/>
    </location>
</feature>
<dbReference type="InterPro" id="IPR000719">
    <property type="entry name" value="Prot_kinase_dom"/>
</dbReference>
<evidence type="ECO:0000259" key="12">
    <source>
        <dbReference type="PROSITE" id="PS50011"/>
    </source>
</evidence>
<accession>A0A9Q0RDD3</accession>
<evidence type="ECO:0000256" key="4">
    <source>
        <dbReference type="ARBA" id="ARBA00022679"/>
    </source>
</evidence>
<comment type="caution">
    <text evidence="13">The sequence shown here is derived from an EMBL/GenBank/DDBJ whole genome shotgun (WGS) entry which is preliminary data.</text>
</comment>
<dbReference type="InterPro" id="IPR011009">
    <property type="entry name" value="Kinase-like_dom_sf"/>
</dbReference>
<feature type="binding site" evidence="10">
    <location>
        <position position="48"/>
    </location>
    <ligand>
        <name>ATP</name>
        <dbReference type="ChEBI" id="CHEBI:30616"/>
    </ligand>
</feature>
<evidence type="ECO:0000256" key="1">
    <source>
        <dbReference type="ARBA" id="ARBA00008874"/>
    </source>
</evidence>
<evidence type="ECO:0000256" key="8">
    <source>
        <dbReference type="ARBA" id="ARBA00047899"/>
    </source>
</evidence>
<dbReference type="PROSITE" id="PS00107">
    <property type="entry name" value="PROTEIN_KINASE_ATP"/>
    <property type="match status" value="1"/>
</dbReference>
<sequence length="441" mass="50399">MSLEQILIESSIDPEEDIDIIEEIGSGAFGVVYKAILKKTGSLIAVKKVSIESDLQKIVHEIEVLKSCNFSHIVSYQGTYFKNNELWIILEYCGGGSLGDILQKCKFTFNEEQIAAICKEVLQGLSYLHKNNQIHRDIKAGNILLTDNANCKISDFGVAAYLSDKMLKRNTVIGSPYWMAPEIIQESGYDQKVDVWSLGITIIELAEGSPPLSNIHPIKVVFHIPKQPSPKFSEPDKWSSNCKDFLSKCLIKNPNERPNVEDLLEHPFIKTAKDCSQTLYEIVSKSKEIIQKLKRKSFHIENQNENESESDSEIFSSSNSSTSTFSSFSSTSFEINNENEHEHEIEIENEKKIENKTKPSLQKVSRRTSSVQKIEIGKLIKYRNVMNNLEEYLYQNIEEICSEELTLLVDIFRIKKETEMEIAKNKFEIRKQEIQSILNQK</sequence>
<comment type="catalytic activity">
    <reaction evidence="9">
        <text>L-seryl-[protein] + ATP = O-phospho-L-seryl-[protein] + ADP + H(+)</text>
        <dbReference type="Rhea" id="RHEA:17989"/>
        <dbReference type="Rhea" id="RHEA-COMP:9863"/>
        <dbReference type="Rhea" id="RHEA-COMP:11604"/>
        <dbReference type="ChEBI" id="CHEBI:15378"/>
        <dbReference type="ChEBI" id="CHEBI:29999"/>
        <dbReference type="ChEBI" id="CHEBI:30616"/>
        <dbReference type="ChEBI" id="CHEBI:83421"/>
        <dbReference type="ChEBI" id="CHEBI:456216"/>
        <dbReference type="EC" id="2.7.11.1"/>
    </reaction>
</comment>
<dbReference type="GO" id="GO:0005737">
    <property type="term" value="C:cytoplasm"/>
    <property type="evidence" value="ECO:0007669"/>
    <property type="project" value="TreeGrafter"/>
</dbReference>
<dbReference type="Gene3D" id="1.10.510.10">
    <property type="entry name" value="Transferase(Phosphotransferase) domain 1"/>
    <property type="match status" value="1"/>
</dbReference>
<dbReference type="Proteomes" id="UP001149090">
    <property type="component" value="Unassembled WGS sequence"/>
</dbReference>
<feature type="region of interest" description="Disordered" evidence="11">
    <location>
        <begin position="338"/>
        <end position="365"/>
    </location>
</feature>
<dbReference type="GO" id="GO:0005524">
    <property type="term" value="F:ATP binding"/>
    <property type="evidence" value="ECO:0007669"/>
    <property type="project" value="UniProtKB-UniRule"/>
</dbReference>
<dbReference type="OMA" id="RRENEIW"/>
<dbReference type="OrthoDB" id="8693905at2759"/>
<keyword evidence="3" id="KW-0723">Serine/threonine-protein kinase</keyword>
<keyword evidence="5 10" id="KW-0547">Nucleotide-binding</keyword>
<evidence type="ECO:0000256" key="10">
    <source>
        <dbReference type="PROSITE-ProRule" id="PRU10141"/>
    </source>
</evidence>
<reference evidence="13" key="1">
    <citation type="submission" date="2022-10" db="EMBL/GenBank/DDBJ databases">
        <title>Novel sulphate-reducing endosymbionts in the free-living metamonad Anaeramoeba.</title>
        <authorList>
            <person name="Jerlstrom-Hultqvist J."/>
            <person name="Cepicka I."/>
            <person name="Gallot-Lavallee L."/>
            <person name="Salas-Leiva D."/>
            <person name="Curtis B.A."/>
            <person name="Zahonova K."/>
            <person name="Pipaliya S."/>
            <person name="Dacks J."/>
            <person name="Roger A.J."/>
        </authorList>
    </citation>
    <scope>NUCLEOTIDE SEQUENCE</scope>
    <source>
        <strain evidence="13">BMAN</strain>
    </source>
</reference>